<proteinExistence type="predicted"/>
<evidence type="ECO:0000313" key="1">
    <source>
        <dbReference type="EMBL" id="MBC1521395.1"/>
    </source>
</evidence>
<comment type="caution">
    <text evidence="1">The sequence shown here is derived from an EMBL/GenBank/DDBJ whole genome shotgun (WGS) entry which is preliminary data.</text>
</comment>
<dbReference type="Proteomes" id="UP000559885">
    <property type="component" value="Unassembled WGS sequence"/>
</dbReference>
<accession>A0A841ZQD3</accession>
<dbReference type="EMBL" id="JAARRM010000002">
    <property type="protein sequence ID" value="MBC1521395.1"/>
    <property type="molecule type" value="Genomic_DNA"/>
</dbReference>
<name>A0A841ZQD3_9LIST</name>
<protein>
    <recommendedName>
        <fullName evidence="3">Bacteriophage SP-beta YorD domain-containing protein</fullName>
    </recommendedName>
</protein>
<gene>
    <name evidence="1" type="ORF">HB912_07020</name>
</gene>
<evidence type="ECO:0008006" key="3">
    <source>
        <dbReference type="Google" id="ProtNLM"/>
    </source>
</evidence>
<evidence type="ECO:0000313" key="2">
    <source>
        <dbReference type="Proteomes" id="UP000559885"/>
    </source>
</evidence>
<sequence length="109" mass="12171">MKVYKYDENGVFERDDLLFIEDDEKLPEGYTTIAPPVPSINPVFNIKTQEWSAGDDPSTLEPAEPSEIEQLKQENADTLLQIAEVEASSESVKQDQADLLMTLAEKGVI</sequence>
<reference evidence="1 2" key="1">
    <citation type="submission" date="2020-03" db="EMBL/GenBank/DDBJ databases">
        <title>Soil Listeria distribution.</title>
        <authorList>
            <person name="Liao J."/>
            <person name="Wiedmann M."/>
        </authorList>
    </citation>
    <scope>NUCLEOTIDE SEQUENCE [LARGE SCALE GENOMIC DNA]</scope>
    <source>
        <strain evidence="1 2">FSL L7-1507</strain>
    </source>
</reference>
<dbReference type="AlphaFoldDB" id="A0A841ZQD3"/>
<dbReference type="RefSeq" id="WP_185373282.1">
    <property type="nucleotide sequence ID" value="NZ_JAARRM010000002.1"/>
</dbReference>
<organism evidence="1 2">
    <name type="scientific">Listeria aquatica</name>
    <dbReference type="NCBI Taxonomy" id="1494960"/>
    <lineage>
        <taxon>Bacteria</taxon>
        <taxon>Bacillati</taxon>
        <taxon>Bacillota</taxon>
        <taxon>Bacilli</taxon>
        <taxon>Bacillales</taxon>
        <taxon>Listeriaceae</taxon>
        <taxon>Listeria</taxon>
    </lineage>
</organism>